<proteinExistence type="predicted"/>
<reference evidence="1 2" key="1">
    <citation type="submission" date="2014-06" db="EMBL/GenBank/DDBJ databases">
        <title>Whole Genome Sequences of Three Symbiotic Endozoicomonas Bacteria.</title>
        <authorList>
            <person name="Neave M.J."/>
            <person name="Apprill A."/>
            <person name="Voolstra C.R."/>
        </authorList>
    </citation>
    <scope>NUCLEOTIDE SEQUENCE [LARGE SCALE GENOMIC DNA]</scope>
    <source>
        <strain evidence="1 2">DSM 22380</strain>
    </source>
</reference>
<accession>A0A081KAP6</accession>
<gene>
    <name evidence="1" type="ORF">GV64_11135</name>
</gene>
<dbReference type="RefSeq" id="WP_020582789.1">
    <property type="nucleotide sequence ID" value="NZ_JOJP01000001.1"/>
</dbReference>
<organism evidence="1 2">
    <name type="scientific">Endozoicomonas elysicola</name>
    <dbReference type="NCBI Taxonomy" id="305900"/>
    <lineage>
        <taxon>Bacteria</taxon>
        <taxon>Pseudomonadati</taxon>
        <taxon>Pseudomonadota</taxon>
        <taxon>Gammaproteobacteria</taxon>
        <taxon>Oceanospirillales</taxon>
        <taxon>Endozoicomonadaceae</taxon>
        <taxon>Endozoicomonas</taxon>
    </lineage>
</organism>
<sequence length="155" mass="17729">MAKYIKCARSNGLVMSERVFEAPQALGNSTVFWVQVQEPPMGVHPVWRPNCPEDQLKFQPYQRVPDSGNSPTVITENQGQWQHSISGLSAQQYAQEIAEKEHDTETYRLIKEWCNGQSEGCEEAFLNLGVLSHTDSRYQAYLQAVNEIKRIRRAM</sequence>
<evidence type="ECO:0000313" key="1">
    <source>
        <dbReference type="EMBL" id="KEI71222.1"/>
    </source>
</evidence>
<dbReference type="STRING" id="305900.GV64_11135"/>
<keyword evidence="2" id="KW-1185">Reference proteome</keyword>
<dbReference type="EMBL" id="JOJP01000001">
    <property type="protein sequence ID" value="KEI71222.1"/>
    <property type="molecule type" value="Genomic_DNA"/>
</dbReference>
<dbReference type="AlphaFoldDB" id="A0A081KAP6"/>
<evidence type="ECO:0000313" key="2">
    <source>
        <dbReference type="Proteomes" id="UP000027997"/>
    </source>
</evidence>
<comment type="caution">
    <text evidence="1">The sequence shown here is derived from an EMBL/GenBank/DDBJ whole genome shotgun (WGS) entry which is preliminary data.</text>
</comment>
<protein>
    <submittedName>
        <fullName evidence="1">Uncharacterized protein</fullName>
    </submittedName>
</protein>
<name>A0A081KAP6_9GAMM</name>
<dbReference type="Proteomes" id="UP000027997">
    <property type="component" value="Unassembled WGS sequence"/>
</dbReference>